<dbReference type="PANTHER" id="PTHR30055">
    <property type="entry name" value="HTH-TYPE TRANSCRIPTIONAL REGULATOR RUTR"/>
    <property type="match status" value="1"/>
</dbReference>
<dbReference type="AlphaFoldDB" id="A0A444JHC6"/>
<dbReference type="Gene3D" id="1.10.357.10">
    <property type="entry name" value="Tetracycline Repressor, domain 2"/>
    <property type="match status" value="1"/>
</dbReference>
<accession>A0A444JHC6</accession>
<keyword evidence="7" id="KW-1185">Reference proteome</keyword>
<keyword evidence="2 4" id="KW-0238">DNA-binding</keyword>
<dbReference type="InterPro" id="IPR050109">
    <property type="entry name" value="HTH-type_TetR-like_transc_reg"/>
</dbReference>
<dbReference type="Pfam" id="PF00440">
    <property type="entry name" value="TetR_N"/>
    <property type="match status" value="1"/>
</dbReference>
<keyword evidence="1" id="KW-0805">Transcription regulation</keyword>
<comment type="caution">
    <text evidence="6">The sequence shown here is derived from an EMBL/GenBank/DDBJ whole genome shotgun (WGS) entry which is preliminary data.</text>
</comment>
<evidence type="ECO:0000256" key="4">
    <source>
        <dbReference type="PROSITE-ProRule" id="PRU00335"/>
    </source>
</evidence>
<evidence type="ECO:0000256" key="1">
    <source>
        <dbReference type="ARBA" id="ARBA00023015"/>
    </source>
</evidence>
<organism evidence="6 7">
    <name type="scientific">Candidatus Electrothrix marina</name>
    <dbReference type="NCBI Taxonomy" id="1859130"/>
    <lineage>
        <taxon>Bacteria</taxon>
        <taxon>Pseudomonadati</taxon>
        <taxon>Thermodesulfobacteriota</taxon>
        <taxon>Desulfobulbia</taxon>
        <taxon>Desulfobulbales</taxon>
        <taxon>Desulfobulbaceae</taxon>
        <taxon>Candidatus Electrothrix</taxon>
    </lineage>
</organism>
<dbReference type="Proteomes" id="UP000288892">
    <property type="component" value="Unassembled WGS sequence"/>
</dbReference>
<dbReference type="InterPro" id="IPR025996">
    <property type="entry name" value="MT1864/Rv1816-like_C"/>
</dbReference>
<dbReference type="PROSITE" id="PS50977">
    <property type="entry name" value="HTH_TETR_2"/>
    <property type="match status" value="1"/>
</dbReference>
<dbReference type="GO" id="GO:0003700">
    <property type="term" value="F:DNA-binding transcription factor activity"/>
    <property type="evidence" value="ECO:0007669"/>
    <property type="project" value="TreeGrafter"/>
</dbReference>
<keyword evidence="3" id="KW-0804">Transcription</keyword>
<feature type="DNA-binding region" description="H-T-H motif" evidence="4">
    <location>
        <begin position="33"/>
        <end position="52"/>
    </location>
</feature>
<dbReference type="InterPro" id="IPR036271">
    <property type="entry name" value="Tet_transcr_reg_TetR-rel_C_sf"/>
</dbReference>
<protein>
    <submittedName>
        <fullName evidence="6">Transcriptional regulator, TetR family</fullName>
    </submittedName>
</protein>
<dbReference type="SUPFAM" id="SSF46689">
    <property type="entry name" value="Homeodomain-like"/>
    <property type="match status" value="1"/>
</dbReference>
<reference evidence="6 7" key="1">
    <citation type="submission" date="2017-01" db="EMBL/GenBank/DDBJ databases">
        <title>The cable genome- insights into the physiology and evolution of filamentous bacteria capable of sulfide oxidation via long distance electron transfer.</title>
        <authorList>
            <person name="Schreiber L."/>
            <person name="Bjerg J.T."/>
            <person name="Boggild A."/>
            <person name="Van De Vossenberg J."/>
            <person name="Meysman F."/>
            <person name="Nielsen L.P."/>
            <person name="Schramm A."/>
            <person name="Kjeldsen K.U."/>
        </authorList>
    </citation>
    <scope>NUCLEOTIDE SEQUENCE [LARGE SCALE GENOMIC DNA]</scope>
    <source>
        <strain evidence="6">A5</strain>
    </source>
</reference>
<evidence type="ECO:0000256" key="3">
    <source>
        <dbReference type="ARBA" id="ARBA00023163"/>
    </source>
</evidence>
<dbReference type="SUPFAM" id="SSF48498">
    <property type="entry name" value="Tetracyclin repressor-like, C-terminal domain"/>
    <property type="match status" value="1"/>
</dbReference>
<name>A0A444JHC6_9BACT</name>
<evidence type="ECO:0000256" key="2">
    <source>
        <dbReference type="ARBA" id="ARBA00023125"/>
    </source>
</evidence>
<evidence type="ECO:0000259" key="5">
    <source>
        <dbReference type="PROSITE" id="PS50977"/>
    </source>
</evidence>
<evidence type="ECO:0000313" key="6">
    <source>
        <dbReference type="EMBL" id="RWX52521.1"/>
    </source>
</evidence>
<dbReference type="Pfam" id="PF13305">
    <property type="entry name" value="TetR_C_33"/>
    <property type="match status" value="1"/>
</dbReference>
<dbReference type="PANTHER" id="PTHR30055:SF234">
    <property type="entry name" value="HTH-TYPE TRANSCRIPTIONAL REGULATOR BETI"/>
    <property type="match status" value="1"/>
</dbReference>
<proteinExistence type="predicted"/>
<dbReference type="InterPro" id="IPR001647">
    <property type="entry name" value="HTH_TetR"/>
</dbReference>
<feature type="domain" description="HTH tetR-type" evidence="5">
    <location>
        <begin position="10"/>
        <end position="70"/>
    </location>
</feature>
<evidence type="ECO:0000313" key="7">
    <source>
        <dbReference type="Proteomes" id="UP000288892"/>
    </source>
</evidence>
<sequence>MGRGQKVEYGQLRATVIEVATETVREHGSASLSIRKIAKKIGCAVGTIYNVFSNLDEIVMTVNSTTLSALQSRLLADTGQKEDALAALIGLGQSYVAFCRENFNLWSLVLEHKLAPGSTLPEWHQQQVDDLFLLVTRMAAPLVADDSERAERAARVLWAGLHGICALAMSGKLDVVHAESAEVLAESLVRNYLLGLRAEGMV</sequence>
<dbReference type="GO" id="GO:0000976">
    <property type="term" value="F:transcription cis-regulatory region binding"/>
    <property type="evidence" value="ECO:0007669"/>
    <property type="project" value="TreeGrafter"/>
</dbReference>
<dbReference type="InterPro" id="IPR009057">
    <property type="entry name" value="Homeodomain-like_sf"/>
</dbReference>
<dbReference type="EMBL" id="MTKS01000003">
    <property type="protein sequence ID" value="RWX52521.1"/>
    <property type="molecule type" value="Genomic_DNA"/>
</dbReference>
<gene>
    <name evidence="6" type="ORF">VU01_100311</name>
</gene>